<dbReference type="GO" id="GO:0000981">
    <property type="term" value="F:DNA-binding transcription factor activity, RNA polymerase II-specific"/>
    <property type="evidence" value="ECO:0007669"/>
    <property type="project" value="InterPro"/>
</dbReference>
<evidence type="ECO:0000259" key="5">
    <source>
        <dbReference type="PROSITE" id="PS50048"/>
    </source>
</evidence>
<dbReference type="GO" id="GO:0003677">
    <property type="term" value="F:DNA binding"/>
    <property type="evidence" value="ECO:0007669"/>
    <property type="project" value="InterPro"/>
</dbReference>
<dbReference type="InterPro" id="IPR050613">
    <property type="entry name" value="Sec_Metabolite_Reg"/>
</dbReference>
<reference evidence="6" key="1">
    <citation type="submission" date="2023-06" db="EMBL/GenBank/DDBJ databases">
        <title>Genome-scale phylogeny and comparative genomics of the fungal order Sordariales.</title>
        <authorList>
            <consortium name="Lawrence Berkeley National Laboratory"/>
            <person name="Hensen N."/>
            <person name="Bonometti L."/>
            <person name="Westerberg I."/>
            <person name="Brannstrom I.O."/>
            <person name="Guillou S."/>
            <person name="Cros-Aarteil S."/>
            <person name="Calhoun S."/>
            <person name="Haridas S."/>
            <person name="Kuo A."/>
            <person name="Mondo S."/>
            <person name="Pangilinan J."/>
            <person name="Riley R."/>
            <person name="LaButti K."/>
            <person name="Andreopoulos B."/>
            <person name="Lipzen A."/>
            <person name="Chen C."/>
            <person name="Yanf M."/>
            <person name="Daum C."/>
            <person name="Ng V."/>
            <person name="Clum A."/>
            <person name="Steindorff A."/>
            <person name="Ohm R."/>
            <person name="Martin F."/>
            <person name="Silar P."/>
            <person name="Natvig D."/>
            <person name="Lalanne C."/>
            <person name="Gautier V."/>
            <person name="Ament-velasquez S.L."/>
            <person name="Kruys A."/>
            <person name="Hutchinson M.I."/>
            <person name="Powell A.J."/>
            <person name="Barry K."/>
            <person name="Miller A.N."/>
            <person name="Grigoriev I.V."/>
            <person name="Debuchy R."/>
            <person name="Gladieux P."/>
            <person name="Thoren M.H."/>
            <person name="Johannesson H."/>
        </authorList>
    </citation>
    <scope>NUCLEOTIDE SEQUENCE</scope>
    <source>
        <strain evidence="6">SMH3391-2</strain>
    </source>
</reference>
<comment type="subcellular location">
    <subcellularLocation>
        <location evidence="1">Nucleus</location>
    </subcellularLocation>
</comment>
<protein>
    <recommendedName>
        <fullName evidence="5">Zn(2)-C6 fungal-type domain-containing protein</fullName>
    </recommendedName>
</protein>
<evidence type="ECO:0000256" key="4">
    <source>
        <dbReference type="SAM" id="MobiDB-lite"/>
    </source>
</evidence>
<dbReference type="PANTHER" id="PTHR31001">
    <property type="entry name" value="UNCHARACTERIZED TRANSCRIPTIONAL REGULATORY PROTEIN"/>
    <property type="match status" value="1"/>
</dbReference>
<dbReference type="InterPro" id="IPR001138">
    <property type="entry name" value="Zn2Cys6_DnaBD"/>
</dbReference>
<dbReference type="CDD" id="cd12148">
    <property type="entry name" value="fungal_TF_MHR"/>
    <property type="match status" value="1"/>
</dbReference>
<dbReference type="AlphaFoldDB" id="A0AA39T167"/>
<dbReference type="GO" id="GO:0008270">
    <property type="term" value="F:zinc ion binding"/>
    <property type="evidence" value="ECO:0007669"/>
    <property type="project" value="InterPro"/>
</dbReference>
<feature type="compositionally biased region" description="Polar residues" evidence="4">
    <location>
        <begin position="695"/>
        <end position="717"/>
    </location>
</feature>
<gene>
    <name evidence="6" type="ORF">B0T17DRAFT_500453</name>
</gene>
<dbReference type="GO" id="GO:0006351">
    <property type="term" value="P:DNA-templated transcription"/>
    <property type="evidence" value="ECO:0007669"/>
    <property type="project" value="InterPro"/>
</dbReference>
<evidence type="ECO:0000313" key="6">
    <source>
        <dbReference type="EMBL" id="KAK0610651.1"/>
    </source>
</evidence>
<evidence type="ECO:0000256" key="2">
    <source>
        <dbReference type="ARBA" id="ARBA00022723"/>
    </source>
</evidence>
<name>A0AA39T167_9PEZI</name>
<keyword evidence="2" id="KW-0479">Metal-binding</keyword>
<feature type="region of interest" description="Disordered" evidence="4">
    <location>
        <begin position="693"/>
        <end position="717"/>
    </location>
</feature>
<dbReference type="Proteomes" id="UP001174934">
    <property type="component" value="Unassembled WGS sequence"/>
</dbReference>
<evidence type="ECO:0000256" key="1">
    <source>
        <dbReference type="ARBA" id="ARBA00004123"/>
    </source>
</evidence>
<dbReference type="PROSITE" id="PS00463">
    <property type="entry name" value="ZN2_CY6_FUNGAL_1"/>
    <property type="match status" value="1"/>
</dbReference>
<dbReference type="Pfam" id="PF00172">
    <property type="entry name" value="Zn_clus"/>
    <property type="match status" value="1"/>
</dbReference>
<dbReference type="SUPFAM" id="SSF57701">
    <property type="entry name" value="Zn2/Cys6 DNA-binding domain"/>
    <property type="match status" value="1"/>
</dbReference>
<dbReference type="InterPro" id="IPR007219">
    <property type="entry name" value="XnlR_reg_dom"/>
</dbReference>
<organism evidence="6 7">
    <name type="scientific">Bombardia bombarda</name>
    <dbReference type="NCBI Taxonomy" id="252184"/>
    <lineage>
        <taxon>Eukaryota</taxon>
        <taxon>Fungi</taxon>
        <taxon>Dikarya</taxon>
        <taxon>Ascomycota</taxon>
        <taxon>Pezizomycotina</taxon>
        <taxon>Sordariomycetes</taxon>
        <taxon>Sordariomycetidae</taxon>
        <taxon>Sordariales</taxon>
        <taxon>Lasiosphaeriaceae</taxon>
        <taxon>Bombardia</taxon>
    </lineage>
</organism>
<dbReference type="SMART" id="SM00066">
    <property type="entry name" value="GAL4"/>
    <property type="match status" value="1"/>
</dbReference>
<feature type="region of interest" description="Disordered" evidence="4">
    <location>
        <begin position="1"/>
        <end position="27"/>
    </location>
</feature>
<dbReference type="EMBL" id="JAULSR010000010">
    <property type="protein sequence ID" value="KAK0610651.1"/>
    <property type="molecule type" value="Genomic_DNA"/>
</dbReference>
<dbReference type="SMART" id="SM00906">
    <property type="entry name" value="Fungal_trans"/>
    <property type="match status" value="1"/>
</dbReference>
<feature type="compositionally biased region" description="Polar residues" evidence="4">
    <location>
        <begin position="80"/>
        <end position="91"/>
    </location>
</feature>
<feature type="compositionally biased region" description="Low complexity" evidence="4">
    <location>
        <begin position="1"/>
        <end position="17"/>
    </location>
</feature>
<dbReference type="PANTHER" id="PTHR31001:SF49">
    <property type="entry name" value="ZN(II)2CYS6 TRANSCRIPTION FACTOR (EUROFUNG)"/>
    <property type="match status" value="1"/>
</dbReference>
<dbReference type="CDD" id="cd00067">
    <property type="entry name" value="GAL4"/>
    <property type="match status" value="1"/>
</dbReference>
<dbReference type="InterPro" id="IPR036864">
    <property type="entry name" value="Zn2-C6_fun-type_DNA-bd_sf"/>
</dbReference>
<comment type="caution">
    <text evidence="6">The sequence shown here is derived from an EMBL/GenBank/DDBJ whole genome shotgun (WGS) entry which is preliminary data.</text>
</comment>
<evidence type="ECO:0000313" key="7">
    <source>
        <dbReference type="Proteomes" id="UP001174934"/>
    </source>
</evidence>
<keyword evidence="7" id="KW-1185">Reference proteome</keyword>
<feature type="region of interest" description="Disordered" evidence="4">
    <location>
        <begin position="64"/>
        <end position="102"/>
    </location>
</feature>
<proteinExistence type="predicted"/>
<evidence type="ECO:0000256" key="3">
    <source>
        <dbReference type="ARBA" id="ARBA00023242"/>
    </source>
</evidence>
<dbReference type="Gene3D" id="4.10.240.10">
    <property type="entry name" value="Zn(2)-C6 fungal-type DNA-binding domain"/>
    <property type="match status" value="1"/>
</dbReference>
<feature type="domain" description="Zn(2)-C6 fungal-type" evidence="5">
    <location>
        <begin position="33"/>
        <end position="64"/>
    </location>
</feature>
<sequence length="799" mass="89722">MNLLGGNSAGAAPSAGPDLSTPEQKKRNRIRFSCTTCREKKLKCNRQTPCDQCEKRGLTSTCQIVPYNNPRPGQPRPANTADTTPAVSAQSGVAPRPRPSANDATLQGRLKHLERLVHVLKAQQKTIPNPNPDAEPEEIHDFNLKPGLCVTRIAGSIINDQKYVNSANWESILEDITKLTKDLMTYDDTAGDQADAPDAPSTESRRGMVLLSGGFPRISVAEMVARLPPRYVTDRLIARFFHTKEPAWMVFHVPTFQKRYEQFWETPTEFSYTWISLVFFMMAYGALFCARGDDDVPGNLGPALEVFETFKMHGAQCLALDDYTTPGCTKIEALLLYFGCEYLARSDAVMGTSIILGTLMRLAMHSGLHRDPKHYPEISPYDGEMRRRLWTLLVEIDQLVSFQFGLPSNVHSRFFDTEPPRNLHDDEFDESTTVLPPSRPETERTVTLYIIVKSRLMRVFEDITSAISSREQQSYDELMRLDKQLEGVHSSFPPLLRYRPLNQSLVDPTDLIMQRYWLELLYQKSRSVLHRRYMGLGRMVQRYGHSRRTCLDAATQIMKHQYDIHCEIYPGGRLAKERWFMSSLSVHDFLLANMILCLELSYLNAQSNSPDASAAAVKEFARDTSTEIMTKDQLMDILRTSRNIWQLMRADSAEANRGFKILSKMLSVSTGDVFESSPDSMDNAMENVDMIAAPPTTTGSSGDFQAQENSNTTSPWGTFTGTATGQDNGQLAPTSWAADGSATGSVNMSSINMIDGLPIDPTLTSDWSLWDNQIQNSNAESLQIPWNTFFQSSQPEPDS</sequence>
<accession>A0AA39T167</accession>
<dbReference type="PROSITE" id="PS50048">
    <property type="entry name" value="ZN2_CY6_FUNGAL_2"/>
    <property type="match status" value="1"/>
</dbReference>
<dbReference type="GO" id="GO:0005634">
    <property type="term" value="C:nucleus"/>
    <property type="evidence" value="ECO:0007669"/>
    <property type="project" value="UniProtKB-SubCell"/>
</dbReference>
<keyword evidence="3" id="KW-0539">Nucleus</keyword>
<dbReference type="Pfam" id="PF04082">
    <property type="entry name" value="Fungal_trans"/>
    <property type="match status" value="1"/>
</dbReference>